<dbReference type="EMBL" id="HG001841">
    <property type="protein sequence ID" value="CDF37462.1"/>
    <property type="molecule type" value="Genomic_DNA"/>
</dbReference>
<evidence type="ECO:0000313" key="2">
    <source>
        <dbReference type="EMBL" id="CDF37462.1"/>
    </source>
</evidence>
<keyword evidence="3" id="KW-1185">Reference proteome</keyword>
<evidence type="ECO:0000256" key="1">
    <source>
        <dbReference type="SAM" id="MobiDB-lite"/>
    </source>
</evidence>
<protein>
    <submittedName>
        <fullName evidence="2">Uncharacterized protein</fullName>
    </submittedName>
</protein>
<feature type="region of interest" description="Disordered" evidence="1">
    <location>
        <begin position="38"/>
        <end position="58"/>
    </location>
</feature>
<dbReference type="RefSeq" id="XP_005717281.1">
    <property type="nucleotide sequence ID" value="XM_005717224.1"/>
</dbReference>
<sequence length="58" mass="6052">MRSTVSTVQQAVGDASRTRVHDRCSCCSSAVDWIRPTSLSPLAPAKQGSQAPSPHGDG</sequence>
<proteinExistence type="predicted"/>
<accession>R7QG17</accession>
<dbReference type="KEGG" id="ccp:CHC_T00005675001"/>
<dbReference type="GeneID" id="17324994"/>
<gene>
    <name evidence="2" type="ORF">CHC_T00005675001</name>
</gene>
<dbReference type="AlphaFoldDB" id="R7QG17"/>
<name>R7QG17_CHOCR</name>
<reference evidence="3" key="1">
    <citation type="journal article" date="2013" name="Proc. Natl. Acad. Sci. U.S.A.">
        <title>Genome structure and metabolic features in the red seaweed Chondrus crispus shed light on evolution of the Archaeplastida.</title>
        <authorList>
            <person name="Collen J."/>
            <person name="Porcel B."/>
            <person name="Carre W."/>
            <person name="Ball S.G."/>
            <person name="Chaparro C."/>
            <person name="Tonon T."/>
            <person name="Barbeyron T."/>
            <person name="Michel G."/>
            <person name="Noel B."/>
            <person name="Valentin K."/>
            <person name="Elias M."/>
            <person name="Artiguenave F."/>
            <person name="Arun A."/>
            <person name="Aury J.M."/>
            <person name="Barbosa-Neto J.F."/>
            <person name="Bothwell J.H."/>
            <person name="Bouget F.Y."/>
            <person name="Brillet L."/>
            <person name="Cabello-Hurtado F."/>
            <person name="Capella-Gutierrez S."/>
            <person name="Charrier B."/>
            <person name="Cladiere L."/>
            <person name="Cock J.M."/>
            <person name="Coelho S.M."/>
            <person name="Colleoni C."/>
            <person name="Czjzek M."/>
            <person name="Da Silva C."/>
            <person name="Delage L."/>
            <person name="Denoeud F."/>
            <person name="Deschamps P."/>
            <person name="Dittami S.M."/>
            <person name="Gabaldon T."/>
            <person name="Gachon C.M."/>
            <person name="Groisillier A."/>
            <person name="Herve C."/>
            <person name="Jabbari K."/>
            <person name="Katinka M."/>
            <person name="Kloareg B."/>
            <person name="Kowalczyk N."/>
            <person name="Labadie K."/>
            <person name="Leblanc C."/>
            <person name="Lopez P.J."/>
            <person name="McLachlan D.H."/>
            <person name="Meslet-Cladiere L."/>
            <person name="Moustafa A."/>
            <person name="Nehr Z."/>
            <person name="Nyvall Collen P."/>
            <person name="Panaud O."/>
            <person name="Partensky F."/>
            <person name="Poulain J."/>
            <person name="Rensing S.A."/>
            <person name="Rousvoal S."/>
            <person name="Samson G."/>
            <person name="Symeonidi A."/>
            <person name="Weissenbach J."/>
            <person name="Zambounis A."/>
            <person name="Wincker P."/>
            <person name="Boyen C."/>
        </authorList>
    </citation>
    <scope>NUCLEOTIDE SEQUENCE [LARGE SCALE GENOMIC DNA]</scope>
    <source>
        <strain evidence="3">cv. Stackhouse</strain>
    </source>
</reference>
<organism evidence="2 3">
    <name type="scientific">Chondrus crispus</name>
    <name type="common">Carrageen Irish moss</name>
    <name type="synonym">Polymorpha crispa</name>
    <dbReference type="NCBI Taxonomy" id="2769"/>
    <lineage>
        <taxon>Eukaryota</taxon>
        <taxon>Rhodophyta</taxon>
        <taxon>Florideophyceae</taxon>
        <taxon>Rhodymeniophycidae</taxon>
        <taxon>Gigartinales</taxon>
        <taxon>Gigartinaceae</taxon>
        <taxon>Chondrus</taxon>
    </lineage>
</organism>
<dbReference type="Proteomes" id="UP000012073">
    <property type="component" value="Unassembled WGS sequence"/>
</dbReference>
<dbReference type="Gramene" id="CDF37462">
    <property type="protein sequence ID" value="CDF37462"/>
    <property type="gene ID" value="CHC_T00005675001"/>
</dbReference>
<evidence type="ECO:0000313" key="3">
    <source>
        <dbReference type="Proteomes" id="UP000012073"/>
    </source>
</evidence>